<evidence type="ECO:0000313" key="1">
    <source>
        <dbReference type="EMBL" id="KAJ8488015.1"/>
    </source>
</evidence>
<keyword evidence="2" id="KW-1185">Reference proteome</keyword>
<dbReference type="Proteomes" id="UP001215151">
    <property type="component" value="Unassembled WGS sequence"/>
</dbReference>
<protein>
    <submittedName>
        <fullName evidence="1">Uncharacterized protein</fullName>
    </submittedName>
</protein>
<dbReference type="AlphaFoldDB" id="A0AAD7XCP0"/>
<comment type="caution">
    <text evidence="1">The sequence shown here is derived from an EMBL/GenBank/DDBJ whole genome shotgun (WGS) entry which is preliminary data.</text>
</comment>
<gene>
    <name evidence="1" type="ORF">ONZ51_g3836</name>
</gene>
<sequence>MGGPLPGSPTSAIIQYHPPKTDTCLLIAILMFCGDPGIPGMPAVCMLIADVSRREAPAGAIPQAAAAKY</sequence>
<proteinExistence type="predicted"/>
<evidence type="ECO:0000313" key="2">
    <source>
        <dbReference type="Proteomes" id="UP001215151"/>
    </source>
</evidence>
<organism evidence="1 2">
    <name type="scientific">Trametes cubensis</name>
    <dbReference type="NCBI Taxonomy" id="1111947"/>
    <lineage>
        <taxon>Eukaryota</taxon>
        <taxon>Fungi</taxon>
        <taxon>Dikarya</taxon>
        <taxon>Basidiomycota</taxon>
        <taxon>Agaricomycotina</taxon>
        <taxon>Agaricomycetes</taxon>
        <taxon>Polyporales</taxon>
        <taxon>Polyporaceae</taxon>
        <taxon>Trametes</taxon>
    </lineage>
</organism>
<accession>A0AAD7XCP0</accession>
<name>A0AAD7XCP0_9APHY</name>
<dbReference type="EMBL" id="JAPEVG010000069">
    <property type="protein sequence ID" value="KAJ8488015.1"/>
    <property type="molecule type" value="Genomic_DNA"/>
</dbReference>
<reference evidence="1" key="1">
    <citation type="submission" date="2022-11" db="EMBL/GenBank/DDBJ databases">
        <title>Genome Sequence of Cubamyces cubensis.</title>
        <authorList>
            <person name="Buettner E."/>
        </authorList>
    </citation>
    <scope>NUCLEOTIDE SEQUENCE</scope>
    <source>
        <strain evidence="1">MPL-01</strain>
    </source>
</reference>